<evidence type="ECO:0000259" key="6">
    <source>
        <dbReference type="Pfam" id="PF12849"/>
    </source>
</evidence>
<proteinExistence type="inferred from homology"/>
<dbReference type="Gene3D" id="3.40.190.10">
    <property type="entry name" value="Periplasmic binding protein-like II"/>
    <property type="match status" value="2"/>
</dbReference>
<organism evidence="7 8">
    <name type="scientific">Aeromicrobium endophyticum</name>
    <dbReference type="NCBI Taxonomy" id="2292704"/>
    <lineage>
        <taxon>Bacteria</taxon>
        <taxon>Bacillati</taxon>
        <taxon>Actinomycetota</taxon>
        <taxon>Actinomycetes</taxon>
        <taxon>Propionibacteriales</taxon>
        <taxon>Nocardioidaceae</taxon>
        <taxon>Aeromicrobium</taxon>
    </lineage>
</organism>
<comment type="similarity">
    <text evidence="1 4">Belongs to the PstS family.</text>
</comment>
<accession>A0A371PDW6</accession>
<dbReference type="InterPro" id="IPR005673">
    <property type="entry name" value="ABC_phos-bd_PstS"/>
</dbReference>
<feature type="binding site" evidence="5">
    <location>
        <position position="72"/>
    </location>
    <ligand>
        <name>phosphate</name>
        <dbReference type="ChEBI" id="CHEBI:43474"/>
    </ligand>
</feature>
<keyword evidence="3 4" id="KW-0592">Phosphate transport</keyword>
<evidence type="ECO:0000313" key="8">
    <source>
        <dbReference type="Proteomes" id="UP000265581"/>
    </source>
</evidence>
<dbReference type="CDD" id="cd13565">
    <property type="entry name" value="PBP2_PstS"/>
    <property type="match status" value="1"/>
</dbReference>
<dbReference type="InterPro" id="IPR024370">
    <property type="entry name" value="PBP_domain"/>
</dbReference>
<dbReference type="GO" id="GO:0035435">
    <property type="term" value="P:phosphate ion transmembrane transport"/>
    <property type="evidence" value="ECO:0007669"/>
    <property type="project" value="InterPro"/>
</dbReference>
<sequence>MLALALGLSACGAGNEDSSSDDAGNGGGSGAKVSGTLNGAGSSAQEAAVAAWKAAFQTTNSDATVNYDPVGSGGGREQFIAGGVQFAGSDAYLTDEELASAKEKCGSDIVEVPTYVSPIAVVYNLKGVDDLNLSAKTIGQIFEGKITKWNDAAIKADNPDATLPDSNITAVHRSDDSGTTKNFTDYLDKASEGGWSGGVVETWPLKGGEAAEGTSGVISAVSGGDGTIGYADESQAGELGKANVKVGEEFVAPTPEAAAKVLDTAKPVEGRDATDIAVDIDRTTTESGVYPIVLASYQIACQTQKDAATADLVKGWLTYVTSTEGQEAAAKTAGSAPLSGDFASKVQAAVETIKAG</sequence>
<dbReference type="PANTHER" id="PTHR42996">
    <property type="entry name" value="PHOSPHATE-BINDING PROTEIN PSTS"/>
    <property type="match status" value="1"/>
</dbReference>
<dbReference type="OrthoDB" id="9801510at2"/>
<feature type="binding site" evidence="5">
    <location>
        <begin position="177"/>
        <end position="179"/>
    </location>
    <ligand>
        <name>phosphate</name>
        <dbReference type="ChEBI" id="CHEBI:43474"/>
    </ligand>
</feature>
<dbReference type="NCBIfam" id="TIGR00975">
    <property type="entry name" value="3a0107s03"/>
    <property type="match status" value="1"/>
</dbReference>
<dbReference type="InterPro" id="IPR050962">
    <property type="entry name" value="Phosphate-bind_PstS"/>
</dbReference>
<dbReference type="Pfam" id="PF12849">
    <property type="entry name" value="PBP_like_2"/>
    <property type="match status" value="1"/>
</dbReference>
<dbReference type="PIRSF" id="PIRSF002756">
    <property type="entry name" value="PstS"/>
    <property type="match status" value="1"/>
</dbReference>
<dbReference type="GO" id="GO:0042301">
    <property type="term" value="F:phosphate ion binding"/>
    <property type="evidence" value="ECO:0007669"/>
    <property type="project" value="InterPro"/>
</dbReference>
<dbReference type="GO" id="GO:0043190">
    <property type="term" value="C:ATP-binding cassette (ABC) transporter complex"/>
    <property type="evidence" value="ECO:0007669"/>
    <property type="project" value="InterPro"/>
</dbReference>
<dbReference type="AlphaFoldDB" id="A0A371PDW6"/>
<gene>
    <name evidence="7" type="primary">pstS</name>
    <name evidence="7" type="ORF">DX116_09385</name>
</gene>
<evidence type="ECO:0000256" key="5">
    <source>
        <dbReference type="PIRSR" id="PIRSR002756-1"/>
    </source>
</evidence>
<feature type="binding site" evidence="5">
    <location>
        <position position="90"/>
    </location>
    <ligand>
        <name>phosphate</name>
        <dbReference type="ChEBI" id="CHEBI:43474"/>
    </ligand>
</feature>
<dbReference type="Proteomes" id="UP000265581">
    <property type="component" value="Unassembled WGS sequence"/>
</dbReference>
<evidence type="ECO:0000256" key="1">
    <source>
        <dbReference type="ARBA" id="ARBA00008725"/>
    </source>
</evidence>
<evidence type="ECO:0000256" key="4">
    <source>
        <dbReference type="PIRNR" id="PIRNR002756"/>
    </source>
</evidence>
<name>A0A371PDW6_9ACTN</name>
<feature type="domain" description="PBP" evidence="6">
    <location>
        <begin position="30"/>
        <end position="324"/>
    </location>
</feature>
<keyword evidence="2 4" id="KW-0813">Transport</keyword>
<protein>
    <recommendedName>
        <fullName evidence="4">Phosphate-binding protein</fullName>
    </recommendedName>
</protein>
<evidence type="ECO:0000256" key="3">
    <source>
        <dbReference type="ARBA" id="ARBA00022592"/>
    </source>
</evidence>
<dbReference type="SUPFAM" id="SSF53850">
    <property type="entry name" value="Periplasmic binding protein-like II"/>
    <property type="match status" value="1"/>
</dbReference>
<evidence type="ECO:0000256" key="2">
    <source>
        <dbReference type="ARBA" id="ARBA00022448"/>
    </source>
</evidence>
<feature type="binding site" evidence="5">
    <location>
        <begin position="42"/>
        <end position="44"/>
    </location>
    <ligand>
        <name>phosphate</name>
        <dbReference type="ChEBI" id="CHEBI:43474"/>
    </ligand>
</feature>
<evidence type="ECO:0000313" key="7">
    <source>
        <dbReference type="EMBL" id="REK74104.1"/>
    </source>
</evidence>
<dbReference type="PANTHER" id="PTHR42996:SF1">
    <property type="entry name" value="PHOSPHATE-BINDING PROTEIN PSTS"/>
    <property type="match status" value="1"/>
</dbReference>
<dbReference type="EMBL" id="QUBR01000001">
    <property type="protein sequence ID" value="REK74104.1"/>
    <property type="molecule type" value="Genomic_DNA"/>
</dbReference>
<keyword evidence="8" id="KW-1185">Reference proteome</keyword>
<comment type="caution">
    <text evidence="7">The sequence shown here is derived from an EMBL/GenBank/DDBJ whole genome shotgun (WGS) entry which is preliminary data.</text>
</comment>
<reference evidence="7 8" key="1">
    <citation type="submission" date="2018-08" db="EMBL/GenBank/DDBJ databases">
        <title>Aeromicrobium sp. M2KJ-4, whole genome shotgun sequence.</title>
        <authorList>
            <person name="Tuo L."/>
        </authorList>
    </citation>
    <scope>NUCLEOTIDE SEQUENCE [LARGE SCALE GENOMIC DNA]</scope>
    <source>
        <strain evidence="7 8">M2KJ-4</strain>
    </source>
</reference>